<feature type="transmembrane region" description="Helical" evidence="2">
    <location>
        <begin position="449"/>
        <end position="473"/>
    </location>
</feature>
<organism evidence="3 5">
    <name type="scientific">Rhodotorula toruloides</name>
    <name type="common">Yeast</name>
    <name type="synonym">Rhodosporidium toruloides</name>
    <dbReference type="NCBI Taxonomy" id="5286"/>
    <lineage>
        <taxon>Eukaryota</taxon>
        <taxon>Fungi</taxon>
        <taxon>Dikarya</taxon>
        <taxon>Basidiomycota</taxon>
        <taxon>Pucciniomycotina</taxon>
        <taxon>Microbotryomycetes</taxon>
        <taxon>Sporidiobolales</taxon>
        <taxon>Sporidiobolaceae</taxon>
        <taxon>Rhodotorula</taxon>
    </lineage>
</organism>
<feature type="transmembrane region" description="Helical" evidence="2">
    <location>
        <begin position="493"/>
        <end position="514"/>
    </location>
</feature>
<accession>A0A0K3CMG2</accession>
<dbReference type="OrthoDB" id="10343500at2759"/>
<evidence type="ECO:0008006" key="7">
    <source>
        <dbReference type="Google" id="ProtNLM"/>
    </source>
</evidence>
<keyword evidence="5" id="KW-1185">Reference proteome</keyword>
<dbReference type="EMBL" id="LCTV02000014">
    <property type="protein sequence ID" value="PRQ70875.1"/>
    <property type="molecule type" value="Genomic_DNA"/>
</dbReference>
<name>A0A0K3CMG2_RHOTO</name>
<keyword evidence="2" id="KW-0472">Membrane</keyword>
<reference evidence="4 6" key="2">
    <citation type="journal article" date="2018" name="Elife">
        <title>Functional genomics of lipid metabolism in the oleaginous yeast Rhodosporidium toruloides.</title>
        <authorList>
            <person name="Coradetti S.T."/>
            <person name="Pinel D."/>
            <person name="Geiselman G."/>
            <person name="Ito M."/>
            <person name="Mondo S."/>
            <person name="Reilly M.C."/>
            <person name="Cheng Y.F."/>
            <person name="Bauer S."/>
            <person name="Grigoriev I."/>
            <person name="Gladden J.M."/>
            <person name="Simmons B.A."/>
            <person name="Brem R."/>
            <person name="Arkin A.P."/>
            <person name="Skerker J.M."/>
        </authorList>
    </citation>
    <scope>NUCLEOTIDE SEQUENCE [LARGE SCALE GENOMIC DNA]</scope>
    <source>
        <strain evidence="4 6">NBRC 0880</strain>
    </source>
</reference>
<feature type="compositionally biased region" description="Low complexity" evidence="1">
    <location>
        <begin position="366"/>
        <end position="379"/>
    </location>
</feature>
<evidence type="ECO:0000313" key="5">
    <source>
        <dbReference type="Proteomes" id="UP000199069"/>
    </source>
</evidence>
<protein>
    <recommendedName>
        <fullName evidence="7">Proteophosphoglycan ppg4</fullName>
    </recommendedName>
</protein>
<reference evidence="3 5" key="1">
    <citation type="submission" date="2015-07" db="EMBL/GenBank/DDBJ databases">
        <authorList>
            <person name="Cajimat M.N.B."/>
            <person name="Milazzo M.L."/>
            <person name="Fulhorst C.F."/>
        </authorList>
    </citation>
    <scope>NUCLEOTIDE SEQUENCE [LARGE SCALE GENOMIC DNA]</scope>
    <source>
        <strain evidence="3">Single colony</strain>
    </source>
</reference>
<dbReference type="AlphaFoldDB" id="A0A0K3CMG2"/>
<dbReference type="Proteomes" id="UP000199069">
    <property type="component" value="Unassembled WGS sequence"/>
</dbReference>
<feature type="region of interest" description="Disordered" evidence="1">
    <location>
        <begin position="347"/>
        <end position="379"/>
    </location>
</feature>
<feature type="transmembrane region" description="Helical" evidence="2">
    <location>
        <begin position="132"/>
        <end position="154"/>
    </location>
</feature>
<dbReference type="Proteomes" id="UP000239560">
    <property type="component" value="Unassembled WGS sequence"/>
</dbReference>
<evidence type="ECO:0000313" key="6">
    <source>
        <dbReference type="Proteomes" id="UP000239560"/>
    </source>
</evidence>
<evidence type="ECO:0000313" key="4">
    <source>
        <dbReference type="EMBL" id="PRQ70875.1"/>
    </source>
</evidence>
<evidence type="ECO:0000256" key="1">
    <source>
        <dbReference type="SAM" id="MobiDB-lite"/>
    </source>
</evidence>
<proteinExistence type="predicted"/>
<feature type="transmembrane region" description="Helical" evidence="2">
    <location>
        <begin position="83"/>
        <end position="106"/>
    </location>
</feature>
<feature type="transmembrane region" description="Helical" evidence="2">
    <location>
        <begin position="260"/>
        <end position="284"/>
    </location>
</feature>
<evidence type="ECO:0000256" key="2">
    <source>
        <dbReference type="SAM" id="Phobius"/>
    </source>
</evidence>
<keyword evidence="2" id="KW-1133">Transmembrane helix</keyword>
<feature type="transmembrane region" description="Helical" evidence="2">
    <location>
        <begin position="186"/>
        <end position="209"/>
    </location>
</feature>
<dbReference type="EMBL" id="CWKI01000014">
    <property type="protein sequence ID" value="CTR10839.1"/>
    <property type="molecule type" value="Genomic_DNA"/>
</dbReference>
<keyword evidence="2" id="KW-0812">Transmembrane</keyword>
<evidence type="ECO:0000313" key="3">
    <source>
        <dbReference type="EMBL" id="CTR10839.1"/>
    </source>
</evidence>
<sequence length="582" mass="62761">MSALPAMPAGANPFATYLDALEAQLYPSSRGAHGFATRAYVLLAVCAYGILISVAYGAALLWRARRRGKPLWIARKVDGYLTLNLAFFVPAGGAVCCAFMLVYTYLQYRLFTLPSHPSSSLYPTNAFRPYCWIPLVLHGYSVAAASAQACLVVSHRTSAFSKRRNSLLSSSVDWSRLAKPAVVNGIFWMGLVFFLLVLLIPDILFSLSWSRTYSKIASLEAYLVQQTSDPDAGVLQLVHLGDLFEAMKAAAAHTCQRQQAVVAALIFAPVFLALITSLATFLLCRLLRQQIRSRSVRRSISVGSPFLLGTALPVGASAEAGLVSPTETITMNPLEVQVHLPSSFLEHGGPWAPSEKTDKPHPPSRPSTGRRSSSLSFSSLPTVPSLARLGSKARGLSANTVLTLGLKAPRAEDVEGDVGFELAVAAIHAAGRGDETLDELKRAKRDLQICATVVLLLTLSLAAENCWNVAYIVPTPYPELSWASVEAAFFLPPWLYASIFSVGPTLLLASTLAASSASPFSPTSSSSASTPHELHKSPALHLPRQIKILRRTEVTTSEMDEVRQVPTSPHPLGKHRAAVDFV</sequence>
<feature type="transmembrane region" description="Helical" evidence="2">
    <location>
        <begin position="39"/>
        <end position="62"/>
    </location>
</feature>
<gene>
    <name evidence="3" type="primary">FGENESH: predicted gene_14.250</name>
    <name evidence="4" type="ORF">AAT19DRAFT_11032</name>
    <name evidence="3" type="ORF">BN2166_0067000</name>
</gene>